<comment type="caution">
    <text evidence="1">The sequence shown here is derived from an EMBL/GenBank/DDBJ whole genome shotgun (WGS) entry which is preliminary data.</text>
</comment>
<organism evidence="1 2">
    <name type="scientific">Eschrichtius robustus</name>
    <name type="common">California gray whale</name>
    <name type="synonym">Eschrichtius gibbosus</name>
    <dbReference type="NCBI Taxonomy" id="9764"/>
    <lineage>
        <taxon>Eukaryota</taxon>
        <taxon>Metazoa</taxon>
        <taxon>Chordata</taxon>
        <taxon>Craniata</taxon>
        <taxon>Vertebrata</taxon>
        <taxon>Euteleostomi</taxon>
        <taxon>Mammalia</taxon>
        <taxon>Eutheria</taxon>
        <taxon>Laurasiatheria</taxon>
        <taxon>Artiodactyla</taxon>
        <taxon>Whippomorpha</taxon>
        <taxon>Cetacea</taxon>
        <taxon>Mysticeti</taxon>
        <taxon>Eschrichtiidae</taxon>
        <taxon>Eschrichtius</taxon>
    </lineage>
</organism>
<evidence type="ECO:0000313" key="2">
    <source>
        <dbReference type="Proteomes" id="UP001159641"/>
    </source>
</evidence>
<accession>A0AB34G9M7</accession>
<dbReference type="EMBL" id="JAIQCJ010002406">
    <property type="protein sequence ID" value="KAJ8776459.1"/>
    <property type="molecule type" value="Genomic_DNA"/>
</dbReference>
<gene>
    <name evidence="1" type="ORF">J1605_015482</name>
</gene>
<protein>
    <submittedName>
        <fullName evidence="1">Uncharacterized protein</fullName>
    </submittedName>
</protein>
<dbReference type="AlphaFoldDB" id="A0AB34G9M7"/>
<proteinExistence type="predicted"/>
<dbReference type="Proteomes" id="UP001159641">
    <property type="component" value="Unassembled WGS sequence"/>
</dbReference>
<reference evidence="1 2" key="1">
    <citation type="submission" date="2022-11" db="EMBL/GenBank/DDBJ databases">
        <title>Whole genome sequence of Eschrichtius robustus ER-17-0199.</title>
        <authorList>
            <person name="Bruniche-Olsen A."/>
            <person name="Black A.N."/>
            <person name="Fields C.J."/>
            <person name="Walden K."/>
            <person name="Dewoody J.A."/>
        </authorList>
    </citation>
    <scope>NUCLEOTIDE SEQUENCE [LARGE SCALE GENOMIC DNA]</scope>
    <source>
        <strain evidence="1">ER-17-0199</strain>
        <tissue evidence="1">Blubber</tissue>
    </source>
</reference>
<evidence type="ECO:0000313" key="1">
    <source>
        <dbReference type="EMBL" id="KAJ8776459.1"/>
    </source>
</evidence>
<keyword evidence="2" id="KW-1185">Reference proteome</keyword>
<sequence length="107" mass="11122">MGPPPFSREASAAGLDIAMIKMVAPSMANRVIDHSILEQALVPGPLGDEGSPRASPHPALCLPGLRSSRAEQQLPTGSVLHLGPSPALCPDEVPRAAVAKTELKRCI</sequence>
<name>A0AB34G9M7_ESCRO</name>